<dbReference type="eggNOG" id="COG0793">
    <property type="taxonomic scope" value="Bacteria"/>
</dbReference>
<dbReference type="RefSeq" id="WP_051597238.1">
    <property type="nucleotide sequence ID" value="NZ_ARYJ01000001.1"/>
</dbReference>
<feature type="chain" id="PRO_5001572537" evidence="1">
    <location>
        <begin position="24"/>
        <end position="410"/>
    </location>
</feature>
<evidence type="ECO:0000259" key="2">
    <source>
        <dbReference type="SMART" id="SM00245"/>
    </source>
</evidence>
<keyword evidence="3" id="KW-0645">Protease</keyword>
<name>A0A059FKX4_9PROT</name>
<dbReference type="AlphaFoldDB" id="A0A059FKX4"/>
<dbReference type="EMBL" id="ARYJ01000001">
    <property type="protein sequence ID" value="KCZ91181.1"/>
    <property type="molecule type" value="Genomic_DNA"/>
</dbReference>
<feature type="domain" description="Tail specific protease" evidence="2">
    <location>
        <begin position="184"/>
        <end position="387"/>
    </location>
</feature>
<dbReference type="SUPFAM" id="SSF50156">
    <property type="entry name" value="PDZ domain-like"/>
    <property type="match status" value="1"/>
</dbReference>
<protein>
    <submittedName>
        <fullName evidence="3">Carboxy-terminal protease</fullName>
    </submittedName>
</protein>
<dbReference type="Gene3D" id="3.30.750.44">
    <property type="match status" value="1"/>
</dbReference>
<dbReference type="GO" id="GO:0008236">
    <property type="term" value="F:serine-type peptidase activity"/>
    <property type="evidence" value="ECO:0007669"/>
    <property type="project" value="InterPro"/>
</dbReference>
<dbReference type="Proteomes" id="UP000024816">
    <property type="component" value="Unassembled WGS sequence"/>
</dbReference>
<accession>A0A059FKX4</accession>
<evidence type="ECO:0000313" key="4">
    <source>
        <dbReference type="Proteomes" id="UP000024816"/>
    </source>
</evidence>
<dbReference type="STRING" id="1280952.HJA_01545"/>
<dbReference type="SMART" id="SM00245">
    <property type="entry name" value="TSPc"/>
    <property type="match status" value="1"/>
</dbReference>
<evidence type="ECO:0000313" key="3">
    <source>
        <dbReference type="EMBL" id="KCZ91181.1"/>
    </source>
</evidence>
<proteinExistence type="predicted"/>
<dbReference type="CDD" id="cd06567">
    <property type="entry name" value="Peptidase_S41"/>
    <property type="match status" value="1"/>
</dbReference>
<dbReference type="PROSITE" id="PS51257">
    <property type="entry name" value="PROKAR_LIPOPROTEIN"/>
    <property type="match status" value="1"/>
</dbReference>
<reference evidence="3 4" key="1">
    <citation type="journal article" date="2014" name="Antonie Van Leeuwenhoek">
        <title>Hyphomonas beringensis sp. nov. and Hyphomonas chukchiensis sp. nov., isolated from surface seawater of the Bering Sea and Chukchi Sea.</title>
        <authorList>
            <person name="Li C."/>
            <person name="Lai Q."/>
            <person name="Li G."/>
            <person name="Dong C."/>
            <person name="Wang J."/>
            <person name="Liao Y."/>
            <person name="Shao Z."/>
        </authorList>
    </citation>
    <scope>NUCLEOTIDE SEQUENCE [LARGE SCALE GENOMIC DNA]</scope>
    <source>
        <strain evidence="3 4">VP2</strain>
    </source>
</reference>
<keyword evidence="1" id="KW-0732">Signal</keyword>
<gene>
    <name evidence="3" type="ORF">HJA_01545</name>
</gene>
<dbReference type="InterPro" id="IPR029045">
    <property type="entry name" value="ClpP/crotonase-like_dom_sf"/>
</dbReference>
<dbReference type="GO" id="GO:0006508">
    <property type="term" value="P:proteolysis"/>
    <property type="evidence" value="ECO:0007669"/>
    <property type="project" value="UniProtKB-KW"/>
</dbReference>
<keyword evidence="4" id="KW-1185">Reference proteome</keyword>
<feature type="signal peptide" evidence="1">
    <location>
        <begin position="1"/>
        <end position="23"/>
    </location>
</feature>
<keyword evidence="3" id="KW-0378">Hydrolase</keyword>
<dbReference type="OrthoDB" id="9812068at2"/>
<dbReference type="Gene3D" id="2.30.42.10">
    <property type="match status" value="1"/>
</dbReference>
<organism evidence="3 4">
    <name type="scientific">Hyphomonas jannaschiana VP2</name>
    <dbReference type="NCBI Taxonomy" id="1280952"/>
    <lineage>
        <taxon>Bacteria</taxon>
        <taxon>Pseudomonadati</taxon>
        <taxon>Pseudomonadota</taxon>
        <taxon>Alphaproteobacteria</taxon>
        <taxon>Hyphomonadales</taxon>
        <taxon>Hyphomonadaceae</taxon>
        <taxon>Hyphomonas</taxon>
    </lineage>
</organism>
<dbReference type="SUPFAM" id="SSF52096">
    <property type="entry name" value="ClpP/crotonase"/>
    <property type="match status" value="1"/>
</dbReference>
<sequence length="410" mass="43373">MGHLTRPIAGVLLILLGACTTQPAPPAPLTPAQEGLIADGAQLCALVRENYVYLDGKAAAWDTACAELPARAATARTGPERLRVLEDLTDTLYDAHVSFGANSGQSPRLVPSGNDYWLEEGQVTGVRAGSAAAMAGLQVWDRVSAVDGQPLDAAIAERLQPSGVQPDSAQRHWAELAAAAGYRNRPHTVTVLRDGREVTLSLDTGLAQLPEGPVTARMLPGQIGYVRFNNSLGEDDTVAAFDVAMEALRGARGWIVDLRDTPGGGNTDVAEPVMGRFIDEEGAYQLIRPMDAPEWQKTVSPRGDWTAQGPLAVLVGHWTGSMGEGMAVGLDGLRRGEVFGSRMAGLAGGVESFTLDASGLTIRIPTYALAHIDGTPREAWRPTHQVLADNGAGPDRALQAAADWINSHED</sequence>
<evidence type="ECO:0000256" key="1">
    <source>
        <dbReference type="SAM" id="SignalP"/>
    </source>
</evidence>
<comment type="caution">
    <text evidence="3">The sequence shown here is derived from an EMBL/GenBank/DDBJ whole genome shotgun (WGS) entry which is preliminary data.</text>
</comment>
<dbReference type="Pfam" id="PF03572">
    <property type="entry name" value="Peptidase_S41"/>
    <property type="match status" value="1"/>
</dbReference>
<dbReference type="Gene3D" id="3.90.226.10">
    <property type="entry name" value="2-enoyl-CoA Hydratase, Chain A, domain 1"/>
    <property type="match status" value="1"/>
</dbReference>
<dbReference type="PATRIC" id="fig|1280952.3.peg.313"/>
<dbReference type="InterPro" id="IPR005151">
    <property type="entry name" value="Tail-specific_protease"/>
</dbReference>
<dbReference type="InterPro" id="IPR036034">
    <property type="entry name" value="PDZ_sf"/>
</dbReference>